<dbReference type="PIRSF" id="PIRSF005572">
    <property type="entry name" value="NifS"/>
    <property type="match status" value="1"/>
</dbReference>
<evidence type="ECO:0000256" key="4">
    <source>
        <dbReference type="ARBA" id="ARBA00012239"/>
    </source>
</evidence>
<comment type="function">
    <text evidence="2">Catalyzes the removal of elemental sulfur atoms from cysteine to produce alanine. Seems to participate in the biosynthesis of the nitrogenase metalloclusters by providing the inorganic sulfur required for the Fe-S core formation.</text>
</comment>
<dbReference type="InterPro" id="IPR016454">
    <property type="entry name" value="Cysteine_dSase"/>
</dbReference>
<sequence>MIPEITSMPDSSFNDAALDPDAQTQIYLDHAATTPVDPAVVAAMLPHWSAGWGNPSSLYAAGRAARAAIDDSRAAVARVLGCTPNEIVFTGGGTEGDNLALKGVIDAARAGGQPTHLITTATEHHAVLHAADYLERFGTAVTRLPVDAEGFVDPAAVAAAIRPETRLISVMYANNEIGAIQPIARIAEIARRHSIPFHTDAVQAAGSLSLDVRDLGVDLLSIAAHKFYGPKGVGALYIRNGTPILYQQQGGPQEGDRRGGTENVAGIVGLATALTRAEVELPAYNAHCRALRDRLIDGILTTIPDSRLNGPRDQRRLANNVNVAFAGVEGESLIIALDLAGIAASSGSACTTGATEPSHVLRAIGIPDAWINGSLRLTVGRDNTAAEIDIVLTLLPGLITRLRANSW</sequence>
<evidence type="ECO:0000256" key="9">
    <source>
        <dbReference type="ARBA" id="ARBA00023014"/>
    </source>
</evidence>
<dbReference type="Pfam" id="PF00266">
    <property type="entry name" value="Aminotran_5"/>
    <property type="match status" value="1"/>
</dbReference>
<evidence type="ECO:0000256" key="8">
    <source>
        <dbReference type="ARBA" id="ARBA00023004"/>
    </source>
</evidence>
<dbReference type="SUPFAM" id="SSF53383">
    <property type="entry name" value="PLP-dependent transferases"/>
    <property type="match status" value="1"/>
</dbReference>
<evidence type="ECO:0000256" key="5">
    <source>
        <dbReference type="ARBA" id="ARBA00022679"/>
    </source>
</evidence>
<dbReference type="PANTHER" id="PTHR11601:SF34">
    <property type="entry name" value="CYSTEINE DESULFURASE"/>
    <property type="match status" value="1"/>
</dbReference>
<dbReference type="Gene3D" id="1.10.260.50">
    <property type="match status" value="1"/>
</dbReference>
<dbReference type="GO" id="GO:0046872">
    <property type="term" value="F:metal ion binding"/>
    <property type="evidence" value="ECO:0007669"/>
    <property type="project" value="UniProtKB-KW"/>
</dbReference>
<dbReference type="InterPro" id="IPR015424">
    <property type="entry name" value="PyrdxlP-dep_Trfase"/>
</dbReference>
<dbReference type="FunFam" id="3.40.640.10:FF:000084">
    <property type="entry name" value="IscS-like cysteine desulfurase"/>
    <property type="match status" value="1"/>
</dbReference>
<dbReference type="InterPro" id="IPR015421">
    <property type="entry name" value="PyrdxlP-dep_Trfase_major"/>
</dbReference>
<comment type="catalytic activity">
    <reaction evidence="10">
        <text>(sulfur carrier)-H + L-cysteine = (sulfur carrier)-SH + L-alanine</text>
        <dbReference type="Rhea" id="RHEA:43892"/>
        <dbReference type="Rhea" id="RHEA-COMP:14737"/>
        <dbReference type="Rhea" id="RHEA-COMP:14739"/>
        <dbReference type="ChEBI" id="CHEBI:29917"/>
        <dbReference type="ChEBI" id="CHEBI:35235"/>
        <dbReference type="ChEBI" id="CHEBI:57972"/>
        <dbReference type="ChEBI" id="CHEBI:64428"/>
        <dbReference type="EC" id="2.8.1.7"/>
    </reaction>
</comment>
<evidence type="ECO:0000259" key="12">
    <source>
        <dbReference type="Pfam" id="PF00266"/>
    </source>
</evidence>
<evidence type="ECO:0000256" key="6">
    <source>
        <dbReference type="ARBA" id="ARBA00022723"/>
    </source>
</evidence>
<keyword evidence="5 13" id="KW-0808">Transferase</keyword>
<keyword evidence="7" id="KW-0663">Pyridoxal phosphate</keyword>
<dbReference type="InterPro" id="IPR000192">
    <property type="entry name" value="Aminotrans_V_dom"/>
</dbReference>
<keyword evidence="6" id="KW-0479">Metal-binding</keyword>
<reference evidence="13" key="1">
    <citation type="submission" date="2020-02" db="EMBL/GenBank/DDBJ databases">
        <authorList>
            <person name="Meier V. D."/>
        </authorList>
    </citation>
    <scope>NUCLEOTIDE SEQUENCE</scope>
    <source>
        <strain evidence="13">AVDCRST_MAG18</strain>
    </source>
</reference>
<evidence type="ECO:0000256" key="11">
    <source>
        <dbReference type="RuleBase" id="RU004504"/>
    </source>
</evidence>
<feature type="domain" description="Aminotransferase class V" evidence="12">
    <location>
        <begin position="26"/>
        <end position="390"/>
    </location>
</feature>
<name>A0A6J4VW17_9BACT</name>
<dbReference type="PROSITE" id="PS00595">
    <property type="entry name" value="AA_TRANSFER_CLASS_5"/>
    <property type="match status" value="1"/>
</dbReference>
<evidence type="ECO:0000256" key="7">
    <source>
        <dbReference type="ARBA" id="ARBA00022898"/>
    </source>
</evidence>
<dbReference type="InterPro" id="IPR020578">
    <property type="entry name" value="Aminotrans_V_PyrdxlP_BS"/>
</dbReference>
<gene>
    <name evidence="13" type="ORF">AVDCRST_MAG18-3950</name>
</gene>
<dbReference type="PANTHER" id="PTHR11601">
    <property type="entry name" value="CYSTEINE DESULFURYLASE FAMILY MEMBER"/>
    <property type="match status" value="1"/>
</dbReference>
<dbReference type="GO" id="GO:0051536">
    <property type="term" value="F:iron-sulfur cluster binding"/>
    <property type="evidence" value="ECO:0007669"/>
    <property type="project" value="UniProtKB-KW"/>
</dbReference>
<protein>
    <recommendedName>
        <fullName evidence="4">cysteine desulfurase</fullName>
        <ecNumber evidence="4">2.8.1.7</ecNumber>
    </recommendedName>
</protein>
<evidence type="ECO:0000256" key="2">
    <source>
        <dbReference type="ARBA" id="ARBA00003120"/>
    </source>
</evidence>
<dbReference type="EC" id="2.8.1.7" evidence="4"/>
<dbReference type="InterPro" id="IPR015422">
    <property type="entry name" value="PyrdxlP-dep_Trfase_small"/>
</dbReference>
<accession>A0A6J4VW17</accession>
<keyword evidence="8" id="KW-0408">Iron</keyword>
<keyword evidence="9" id="KW-0411">Iron-sulfur</keyword>
<proteinExistence type="inferred from homology"/>
<dbReference type="AlphaFoldDB" id="A0A6J4VW17"/>
<comment type="similarity">
    <text evidence="3">Belongs to the class-V pyridoxal-phosphate-dependent aminotransferase family. NifS/IscS subfamily.</text>
</comment>
<evidence type="ECO:0000313" key="13">
    <source>
        <dbReference type="EMBL" id="CAA9586648.1"/>
    </source>
</evidence>
<dbReference type="GO" id="GO:0031071">
    <property type="term" value="F:cysteine desulfurase activity"/>
    <property type="evidence" value="ECO:0007669"/>
    <property type="project" value="UniProtKB-EC"/>
</dbReference>
<comment type="cofactor">
    <cofactor evidence="1 11">
        <name>pyridoxal 5'-phosphate</name>
        <dbReference type="ChEBI" id="CHEBI:597326"/>
    </cofactor>
</comment>
<dbReference type="EMBL" id="CADCWN010000314">
    <property type="protein sequence ID" value="CAA9586648.1"/>
    <property type="molecule type" value="Genomic_DNA"/>
</dbReference>
<organism evidence="13">
    <name type="scientific">uncultured Thermomicrobiales bacterium</name>
    <dbReference type="NCBI Taxonomy" id="1645740"/>
    <lineage>
        <taxon>Bacteria</taxon>
        <taxon>Pseudomonadati</taxon>
        <taxon>Thermomicrobiota</taxon>
        <taxon>Thermomicrobia</taxon>
        <taxon>Thermomicrobiales</taxon>
        <taxon>environmental samples</taxon>
    </lineage>
</organism>
<dbReference type="Gene3D" id="3.40.640.10">
    <property type="entry name" value="Type I PLP-dependent aspartate aminotransferase-like (Major domain)"/>
    <property type="match status" value="1"/>
</dbReference>
<dbReference type="Gene3D" id="3.90.1150.10">
    <property type="entry name" value="Aspartate Aminotransferase, domain 1"/>
    <property type="match status" value="1"/>
</dbReference>
<evidence type="ECO:0000256" key="10">
    <source>
        <dbReference type="ARBA" id="ARBA00050776"/>
    </source>
</evidence>
<evidence type="ECO:0000256" key="1">
    <source>
        <dbReference type="ARBA" id="ARBA00001933"/>
    </source>
</evidence>
<evidence type="ECO:0000256" key="3">
    <source>
        <dbReference type="ARBA" id="ARBA00006490"/>
    </source>
</evidence>